<dbReference type="GO" id="GO:0005886">
    <property type="term" value="C:plasma membrane"/>
    <property type="evidence" value="ECO:0007669"/>
    <property type="project" value="TreeGrafter"/>
</dbReference>
<protein>
    <recommendedName>
        <fullName evidence="10">Potassium channel domain-containing protein</fullName>
    </recommendedName>
</protein>
<feature type="domain" description="Potassium channel" evidence="10">
    <location>
        <begin position="84"/>
        <end position="149"/>
    </location>
</feature>
<evidence type="ECO:0000256" key="3">
    <source>
        <dbReference type="ARBA" id="ARBA00022692"/>
    </source>
</evidence>
<comment type="subcellular location">
    <subcellularLocation>
        <location evidence="1">Membrane</location>
        <topology evidence="1">Multi-pass membrane protein</topology>
    </subcellularLocation>
</comment>
<dbReference type="Gene3D" id="1.10.287.70">
    <property type="match status" value="1"/>
</dbReference>
<feature type="transmembrane region" description="Helical" evidence="9">
    <location>
        <begin position="7"/>
        <end position="27"/>
    </location>
</feature>
<dbReference type="PANTHER" id="PTHR11003">
    <property type="entry name" value="POTASSIUM CHANNEL, SUBFAMILY K"/>
    <property type="match status" value="1"/>
</dbReference>
<accession>T1JCQ6</accession>
<dbReference type="GO" id="GO:0022841">
    <property type="term" value="F:potassium ion leak channel activity"/>
    <property type="evidence" value="ECO:0007669"/>
    <property type="project" value="TreeGrafter"/>
</dbReference>
<dbReference type="SUPFAM" id="SSF81324">
    <property type="entry name" value="Voltage-gated potassium channels"/>
    <property type="match status" value="2"/>
</dbReference>
<evidence type="ECO:0000256" key="4">
    <source>
        <dbReference type="ARBA" id="ARBA00022989"/>
    </source>
</evidence>
<organism evidence="11 12">
    <name type="scientific">Strigamia maritima</name>
    <name type="common">European centipede</name>
    <name type="synonym">Geophilus maritimus</name>
    <dbReference type="NCBI Taxonomy" id="126957"/>
    <lineage>
        <taxon>Eukaryota</taxon>
        <taxon>Metazoa</taxon>
        <taxon>Ecdysozoa</taxon>
        <taxon>Arthropoda</taxon>
        <taxon>Myriapoda</taxon>
        <taxon>Chilopoda</taxon>
        <taxon>Pleurostigmophora</taxon>
        <taxon>Geophilomorpha</taxon>
        <taxon>Linotaeniidae</taxon>
        <taxon>Strigamia</taxon>
    </lineage>
</organism>
<evidence type="ECO:0000256" key="6">
    <source>
        <dbReference type="ARBA" id="ARBA00023136"/>
    </source>
</evidence>
<sequence>MNKKECFILLLAFIFYLAIGSVVFLHFENGSAESSEPLLRDIKGEVEEFWSGAVRKNMTWDETWHLARGLYQIATDSSSTNKTVVYTRNWHFYDGFFFSLTVITTIVLFCIGYGHLAPISPGGQIFCIFYALFGVPMTGILIANFGNFFSVPLLRVHERSKRKHFSATQALIFNTFLYLVPGMVIFLFLPAVAFTFLEEDWSYLESFYFAFITLTTIGFGDYVAGISDELDLDHRWMYQVGLTFWIIFGLGYLSMMFNFISKALKSKPIQRINKTVGKGFRQTKRLISKEMEEFVRTMNSHPIKSVHGKRRKKLKRTQSMPLLWRSSVIEVNRSASDSQLSKSKKKDEDIYTIQYEANTNTMGFIVHLAKALAFGDLGMEDNESNSSIDTRSCRSSILEALTETIRQISRKNSLWDSDSQTKLTSSGYLPNRLSMSRRSYDLLSTPSRFSAVLDIPSELHHPRRKSDFGSYRDMRSWREPSVSQLDGINEIRGSSSLENEHYKSAKQEINELLCDLQNVEDIWKRQRHS</sequence>
<dbReference type="InterPro" id="IPR013099">
    <property type="entry name" value="K_chnl_dom"/>
</dbReference>
<reference evidence="11" key="2">
    <citation type="submission" date="2015-02" db="UniProtKB">
        <authorList>
            <consortium name="EnsemblMetazoa"/>
        </authorList>
    </citation>
    <scope>IDENTIFICATION</scope>
</reference>
<feature type="transmembrane region" description="Helical" evidence="9">
    <location>
        <begin position="236"/>
        <end position="260"/>
    </location>
</feature>
<keyword evidence="4 9" id="KW-1133">Transmembrane helix</keyword>
<dbReference type="EMBL" id="JH432074">
    <property type="status" value="NOT_ANNOTATED_CDS"/>
    <property type="molecule type" value="Genomic_DNA"/>
</dbReference>
<dbReference type="eggNOG" id="KOG1418">
    <property type="taxonomic scope" value="Eukaryota"/>
</dbReference>
<dbReference type="PRINTS" id="PR01333">
    <property type="entry name" value="2POREKCHANEL"/>
</dbReference>
<feature type="transmembrane region" description="Helical" evidence="9">
    <location>
        <begin position="206"/>
        <end position="224"/>
    </location>
</feature>
<evidence type="ECO:0000256" key="2">
    <source>
        <dbReference type="ARBA" id="ARBA00022448"/>
    </source>
</evidence>
<evidence type="ECO:0000256" key="8">
    <source>
        <dbReference type="RuleBase" id="RU003857"/>
    </source>
</evidence>
<evidence type="ECO:0000313" key="11">
    <source>
        <dbReference type="EnsemblMetazoa" id="SMAR011575-PA"/>
    </source>
</evidence>
<dbReference type="GO" id="GO:0030322">
    <property type="term" value="P:stabilization of membrane potential"/>
    <property type="evidence" value="ECO:0007669"/>
    <property type="project" value="TreeGrafter"/>
</dbReference>
<dbReference type="PhylomeDB" id="T1JCQ6"/>
<feature type="transmembrane region" description="Helical" evidence="9">
    <location>
        <begin position="96"/>
        <end position="116"/>
    </location>
</feature>
<dbReference type="HOGENOM" id="CLU_515451_0_0_1"/>
<proteinExistence type="inferred from homology"/>
<keyword evidence="7 8" id="KW-0407">Ion channel</keyword>
<keyword evidence="2 8" id="KW-0813">Transport</keyword>
<evidence type="ECO:0000259" key="10">
    <source>
        <dbReference type="Pfam" id="PF07885"/>
    </source>
</evidence>
<evidence type="ECO:0000313" key="12">
    <source>
        <dbReference type="Proteomes" id="UP000014500"/>
    </source>
</evidence>
<feature type="domain" description="Potassium channel" evidence="10">
    <location>
        <begin position="183"/>
        <end position="264"/>
    </location>
</feature>
<keyword evidence="6 9" id="KW-0472">Membrane</keyword>
<comment type="similarity">
    <text evidence="8">Belongs to the two pore domain potassium channel (TC 1.A.1.8) family.</text>
</comment>
<evidence type="ECO:0000256" key="7">
    <source>
        <dbReference type="ARBA" id="ARBA00023303"/>
    </source>
</evidence>
<name>T1JCQ6_STRMM</name>
<dbReference type="OMA" id="YDHESIN"/>
<dbReference type="InterPro" id="IPR003280">
    <property type="entry name" value="2pore_dom_K_chnl"/>
</dbReference>
<keyword evidence="5 8" id="KW-0406">Ion transport</keyword>
<dbReference type="STRING" id="126957.T1JCQ6"/>
<dbReference type="EnsemblMetazoa" id="SMAR011575-RA">
    <property type="protein sequence ID" value="SMAR011575-PA"/>
    <property type="gene ID" value="SMAR011575"/>
</dbReference>
<keyword evidence="12" id="KW-1185">Reference proteome</keyword>
<evidence type="ECO:0000256" key="1">
    <source>
        <dbReference type="ARBA" id="ARBA00004141"/>
    </source>
</evidence>
<dbReference type="Proteomes" id="UP000014500">
    <property type="component" value="Unassembled WGS sequence"/>
</dbReference>
<reference evidence="12" key="1">
    <citation type="submission" date="2011-05" db="EMBL/GenBank/DDBJ databases">
        <authorList>
            <person name="Richards S.R."/>
            <person name="Qu J."/>
            <person name="Jiang H."/>
            <person name="Jhangiani S.N."/>
            <person name="Agravi P."/>
            <person name="Goodspeed R."/>
            <person name="Gross S."/>
            <person name="Mandapat C."/>
            <person name="Jackson L."/>
            <person name="Mathew T."/>
            <person name="Pu L."/>
            <person name="Thornton R."/>
            <person name="Saada N."/>
            <person name="Wilczek-Boney K.B."/>
            <person name="Lee S."/>
            <person name="Kovar C."/>
            <person name="Wu Y."/>
            <person name="Scherer S.E."/>
            <person name="Worley K.C."/>
            <person name="Muzny D.M."/>
            <person name="Gibbs R."/>
        </authorList>
    </citation>
    <scope>NUCLEOTIDE SEQUENCE</scope>
    <source>
        <strain evidence="12">Brora</strain>
    </source>
</reference>
<evidence type="ECO:0000256" key="5">
    <source>
        <dbReference type="ARBA" id="ARBA00023065"/>
    </source>
</evidence>
<evidence type="ECO:0000256" key="9">
    <source>
        <dbReference type="SAM" id="Phobius"/>
    </source>
</evidence>
<dbReference type="Pfam" id="PF07885">
    <property type="entry name" value="Ion_trans_2"/>
    <property type="match status" value="2"/>
</dbReference>
<keyword evidence="3 8" id="KW-0812">Transmembrane</keyword>
<feature type="transmembrane region" description="Helical" evidence="9">
    <location>
        <begin position="171"/>
        <end position="194"/>
    </location>
</feature>
<feature type="transmembrane region" description="Helical" evidence="9">
    <location>
        <begin position="128"/>
        <end position="151"/>
    </location>
</feature>
<dbReference type="PANTHER" id="PTHR11003:SF338">
    <property type="entry name" value="PROTEIN CBG03693"/>
    <property type="match status" value="1"/>
</dbReference>
<dbReference type="GO" id="GO:0015271">
    <property type="term" value="F:outward rectifier potassium channel activity"/>
    <property type="evidence" value="ECO:0007669"/>
    <property type="project" value="TreeGrafter"/>
</dbReference>
<dbReference type="AlphaFoldDB" id="T1JCQ6"/>